<name>V6MD05_9BACL</name>
<dbReference type="HOGENOM" id="CLU_044334_0_0_9"/>
<evidence type="ECO:0000313" key="1">
    <source>
        <dbReference type="EMBL" id="EST53263.1"/>
    </source>
</evidence>
<dbReference type="eggNOG" id="COG0189">
    <property type="taxonomic scope" value="Bacteria"/>
</dbReference>
<comment type="caution">
    <text evidence="1">The sequence shown here is derived from an EMBL/GenBank/DDBJ whole genome shotgun (WGS) entry which is preliminary data.</text>
</comment>
<evidence type="ECO:0008006" key="3">
    <source>
        <dbReference type="Google" id="ProtNLM"/>
    </source>
</evidence>
<dbReference type="InterPro" id="IPR026838">
    <property type="entry name" value="YheC/D"/>
</dbReference>
<evidence type="ECO:0000313" key="2">
    <source>
        <dbReference type="Proteomes" id="UP000017973"/>
    </source>
</evidence>
<dbReference type="SUPFAM" id="SSF56059">
    <property type="entry name" value="Glutathione synthetase ATP-binding domain-like"/>
    <property type="match status" value="1"/>
</dbReference>
<dbReference type="Gene3D" id="3.30.470.20">
    <property type="entry name" value="ATP-grasp fold, B domain"/>
    <property type="match status" value="1"/>
</dbReference>
<dbReference type="Pfam" id="PF14398">
    <property type="entry name" value="ATPgrasp_YheCD"/>
    <property type="match status" value="1"/>
</dbReference>
<organism evidence="1 2">
    <name type="scientific">Brevibacillus panacihumi W25</name>
    <dbReference type="NCBI Taxonomy" id="1408254"/>
    <lineage>
        <taxon>Bacteria</taxon>
        <taxon>Bacillati</taxon>
        <taxon>Bacillota</taxon>
        <taxon>Bacilli</taxon>
        <taxon>Bacillales</taxon>
        <taxon>Paenibacillaceae</taxon>
        <taxon>Brevibacillus</taxon>
    </lineage>
</organism>
<dbReference type="AlphaFoldDB" id="V6MD05"/>
<proteinExistence type="predicted"/>
<dbReference type="Proteomes" id="UP000017973">
    <property type="component" value="Unassembled WGS sequence"/>
</dbReference>
<gene>
    <name evidence="1" type="ORF">T458_20655</name>
</gene>
<accession>V6MD05</accession>
<keyword evidence="2" id="KW-1185">Reference proteome</keyword>
<dbReference type="PATRIC" id="fig|1408254.3.peg.4048"/>
<dbReference type="EMBL" id="AYJU01000017">
    <property type="protein sequence ID" value="EST53263.1"/>
    <property type="molecule type" value="Genomic_DNA"/>
</dbReference>
<sequence length="402" mass="46281">MPSTGKGAFFIFGINCQGDEGGSEEERRVLLSVKKRIGVLTYRGEKGFIEPGILRLMVREGEKMNLEVFLFSPQDVDLTARKIRGYTPTQTGWKNDWYAWPDIVIDRYRYYPVPKHAGYLPFRRQQLFRYANSRFANKFSVHRVLEQDPILRKWLPQTMEYSRESLAILLQEHRVVYVKPTNGTGGRSILRVVRTPGGFHLQGQTKKKKKISESIPSLDVLHQRLQAWIKQEKQGNEQFFLQQGLELSLVPGRTVDARLLAQKDGTGNWRLTGMAIRLGARRSSTSNLHSGGTAVPAARFLTEHFGYEMTRQIIGECKELALHAVSRIEQHFGQMMEFGFDIGIDVKGHVWLIEMNPKPGREIFRQLGQRKRYLEAVRRPLEYAAHLLLNDQQVSDENHAYV</sequence>
<reference evidence="1 2" key="1">
    <citation type="journal article" date="2014" name="Genome Announc.">
        <title>Draft Genome Sequence of Brevibacillus panacihumi Strain W25, a Halotolerant Hydrocarbon-Degrading Bacterium.</title>
        <authorList>
            <person name="Wang X."/>
            <person name="Jin D."/>
            <person name="Zhou L."/>
            <person name="Wu L."/>
            <person name="An W."/>
            <person name="Chen Y."/>
            <person name="Zhao L."/>
        </authorList>
    </citation>
    <scope>NUCLEOTIDE SEQUENCE [LARGE SCALE GENOMIC DNA]</scope>
    <source>
        <strain evidence="1 2">W25</strain>
    </source>
</reference>
<protein>
    <recommendedName>
        <fullName evidence="3">Glutathione synthase</fullName>
    </recommendedName>
</protein>
<dbReference type="STRING" id="1408254.T458_20655"/>